<dbReference type="PROSITE" id="PS51502">
    <property type="entry name" value="S_R_A_B_BARREL"/>
    <property type="match status" value="1"/>
</dbReference>
<dbReference type="PANTHER" id="PTHR30304">
    <property type="entry name" value="D-TAGATOSE-1,6-BISPHOSPHATE ALDOLASE"/>
    <property type="match status" value="1"/>
</dbReference>
<dbReference type="Pfam" id="PF01116">
    <property type="entry name" value="F_bP_aldolase"/>
    <property type="match status" value="1"/>
</dbReference>
<dbReference type="OrthoDB" id="9803995at2"/>
<dbReference type="GO" id="GO:0005975">
    <property type="term" value="P:carbohydrate metabolic process"/>
    <property type="evidence" value="ECO:0007669"/>
    <property type="project" value="InterPro"/>
</dbReference>
<dbReference type="AlphaFoldDB" id="A0A3M8RP33"/>
<dbReference type="Gene3D" id="3.20.20.70">
    <property type="entry name" value="Aldolase class I"/>
    <property type="match status" value="1"/>
</dbReference>
<comment type="caution">
    <text evidence="2">The sequence shown here is derived from an EMBL/GenBank/DDBJ whole genome shotgun (WGS) entry which is preliminary data.</text>
</comment>
<dbReference type="GO" id="GO:0005829">
    <property type="term" value="C:cytosol"/>
    <property type="evidence" value="ECO:0007669"/>
    <property type="project" value="TreeGrafter"/>
</dbReference>
<dbReference type="PANTHER" id="PTHR30304:SF0">
    <property type="entry name" value="D-TAGATOSE-1,6-BISPHOSPHATE ALDOLASE SUBUNIT GATY-RELATED"/>
    <property type="match status" value="1"/>
</dbReference>
<dbReference type="SUPFAM" id="SSF51569">
    <property type="entry name" value="Aldolase"/>
    <property type="match status" value="1"/>
</dbReference>
<dbReference type="InterPro" id="IPR013097">
    <property type="entry name" value="Dabb"/>
</dbReference>
<dbReference type="NCBIfam" id="TIGR00167">
    <property type="entry name" value="cbbA"/>
    <property type="match status" value="1"/>
</dbReference>
<dbReference type="RefSeq" id="WP_123101780.1">
    <property type="nucleotide sequence ID" value="NZ_CP127527.1"/>
</dbReference>
<dbReference type="Pfam" id="PF07876">
    <property type="entry name" value="Dabb"/>
    <property type="match status" value="1"/>
</dbReference>
<name>A0A3M8RP33_9PROT</name>
<dbReference type="SMART" id="SM00886">
    <property type="entry name" value="Dabb"/>
    <property type="match status" value="1"/>
</dbReference>
<dbReference type="InterPro" id="IPR000771">
    <property type="entry name" value="FBA_II"/>
</dbReference>
<dbReference type="InterPro" id="IPR050246">
    <property type="entry name" value="Class_II_FBP_aldolase"/>
</dbReference>
<organism evidence="2">
    <name type="scientific">Acidithiobacillus sulfuriphilus</name>
    <dbReference type="NCBI Taxonomy" id="1867749"/>
    <lineage>
        <taxon>Bacteria</taxon>
        <taxon>Pseudomonadati</taxon>
        <taxon>Pseudomonadota</taxon>
        <taxon>Acidithiobacillia</taxon>
        <taxon>Acidithiobacillales</taxon>
        <taxon>Acidithiobacillaceae</taxon>
        <taxon>Acidithiobacillus</taxon>
    </lineage>
</organism>
<proteinExistence type="predicted"/>
<dbReference type="GO" id="GO:0009025">
    <property type="term" value="F:tagatose-bisphosphate aldolase activity"/>
    <property type="evidence" value="ECO:0007669"/>
    <property type="project" value="TreeGrafter"/>
</dbReference>
<dbReference type="CDD" id="cd00947">
    <property type="entry name" value="TBP_aldolase_IIB"/>
    <property type="match status" value="1"/>
</dbReference>
<dbReference type="SUPFAM" id="SSF54909">
    <property type="entry name" value="Dimeric alpha+beta barrel"/>
    <property type="match status" value="1"/>
</dbReference>
<dbReference type="GO" id="GO:0008270">
    <property type="term" value="F:zinc ion binding"/>
    <property type="evidence" value="ECO:0007669"/>
    <property type="project" value="InterPro"/>
</dbReference>
<sequence length="393" mass="42125">MPLVHMKDMLAHAYEHGYAVGAFDVVGLDFVEGVMAAAERSRAPVILSLAESHREYYDFELLMSATEAAGRRSPVPVALHLDHGTSLESAVRAIRLGCNGVMVDASQADFSDNLARTKAVVEMAHACGVPVEGELGYVPGVPGENGERHPGTNVYTTVAEAKGFVERTGVDFLAVSIGTVHGRLKGKAKLDFQRLRSINQALGIPLAIHGGAGLDDDQFRRLIAKGVAKINYDTALADAAGAAIRARAKSAPGAGYMDLVQDVSAAISTETERCMRVWGSAGRAAEVLSHCRPWAPVEHLIIHNVVGISEKEAAAMIAEGQQALGAIPGVRAVVTGRAVEERAQYRYCWLVRFAAPEVIDSYRGHPDHVAFANRRFRPVADRDISIDYALEGP</sequence>
<feature type="domain" description="Stress-response A/B barrel" evidence="1">
    <location>
        <begin position="297"/>
        <end position="388"/>
    </location>
</feature>
<dbReference type="InterPro" id="IPR011008">
    <property type="entry name" value="Dimeric_a/b-barrel"/>
</dbReference>
<protein>
    <submittedName>
        <fullName evidence="2">Ketose-bisphosphate aldolase</fullName>
    </submittedName>
</protein>
<gene>
    <name evidence="2" type="ORF">EC580_02180</name>
</gene>
<reference evidence="2" key="1">
    <citation type="submission" date="2018-10" db="EMBL/GenBank/DDBJ databases">
        <title>Acidithiobacillus sulfuriphilus sp. nov.: an extremely acidophilic sulfur-oxidizing chemolithotroph isolated from a neutral pH environment.</title>
        <authorList>
            <person name="Falagan C."/>
            <person name="Moya-Beltran A."/>
            <person name="Quatrini R."/>
            <person name="Johnson D.B."/>
        </authorList>
    </citation>
    <scope>NUCLEOTIDE SEQUENCE [LARGE SCALE GENOMIC DNA]</scope>
    <source>
        <strain evidence="2">CJ-2</strain>
    </source>
</reference>
<dbReference type="InterPro" id="IPR013785">
    <property type="entry name" value="Aldolase_TIM"/>
</dbReference>
<dbReference type="EMBL" id="RIZI01000108">
    <property type="protein sequence ID" value="RNF69846.1"/>
    <property type="molecule type" value="Genomic_DNA"/>
</dbReference>
<accession>A0A3M8RP33</accession>
<evidence type="ECO:0000259" key="1">
    <source>
        <dbReference type="PROSITE" id="PS51502"/>
    </source>
</evidence>
<evidence type="ECO:0000313" key="2">
    <source>
        <dbReference type="EMBL" id="RNF69846.1"/>
    </source>
</evidence>
<dbReference type="Gene3D" id="3.30.70.100">
    <property type="match status" value="1"/>
</dbReference>